<dbReference type="AlphaFoldDB" id="A0A0F8XSB3"/>
<evidence type="ECO:0008006" key="2">
    <source>
        <dbReference type="Google" id="ProtNLM"/>
    </source>
</evidence>
<dbReference type="EMBL" id="LAZR01061182">
    <property type="protein sequence ID" value="KKK64095.1"/>
    <property type="molecule type" value="Genomic_DNA"/>
</dbReference>
<evidence type="ECO:0000313" key="1">
    <source>
        <dbReference type="EMBL" id="KKK64095.1"/>
    </source>
</evidence>
<organism evidence="1">
    <name type="scientific">marine sediment metagenome</name>
    <dbReference type="NCBI Taxonomy" id="412755"/>
    <lineage>
        <taxon>unclassified sequences</taxon>
        <taxon>metagenomes</taxon>
        <taxon>ecological metagenomes</taxon>
    </lineage>
</organism>
<gene>
    <name evidence="1" type="ORF">LCGC14_2987660</name>
</gene>
<accession>A0A0F8XSB3</accession>
<protein>
    <recommendedName>
        <fullName evidence="2">Lipoprotein</fullName>
    </recommendedName>
</protein>
<proteinExistence type="predicted"/>
<dbReference type="PROSITE" id="PS51257">
    <property type="entry name" value="PROKAR_LIPOPROTEIN"/>
    <property type="match status" value="1"/>
</dbReference>
<name>A0A0F8XSB3_9ZZZZ</name>
<reference evidence="1" key="1">
    <citation type="journal article" date="2015" name="Nature">
        <title>Complex archaea that bridge the gap between prokaryotes and eukaryotes.</title>
        <authorList>
            <person name="Spang A."/>
            <person name="Saw J.H."/>
            <person name="Jorgensen S.L."/>
            <person name="Zaremba-Niedzwiedzka K."/>
            <person name="Martijn J."/>
            <person name="Lind A.E."/>
            <person name="van Eijk R."/>
            <person name="Schleper C."/>
            <person name="Guy L."/>
            <person name="Ettema T.J."/>
        </authorList>
    </citation>
    <scope>NUCLEOTIDE SEQUENCE</scope>
</reference>
<comment type="caution">
    <text evidence="1">The sequence shown here is derived from an EMBL/GenBank/DDBJ whole genome shotgun (WGS) entry which is preliminary data.</text>
</comment>
<sequence>MRKTFVVLIGVLTILMVMGCGSTRGVIKKISEENKKNFVLADDLAKDIHVIWDQVSGAFEASKDLLPPPITKRVKLINKIFLNKKISEVSKRDRSTAGVHFLFLLNDSARLSYRAFAPDVLNLLKLMGLL</sequence>